<dbReference type="AlphaFoldDB" id="A0AAD8ED10"/>
<keyword evidence="1" id="KW-0472">Membrane</keyword>
<feature type="non-terminal residue" evidence="2">
    <location>
        <position position="71"/>
    </location>
</feature>
<reference evidence="2" key="1">
    <citation type="journal article" date="2023" name="IScience">
        <title>Live-bearing cockroach genome reveals convergent evolutionary mechanisms linked to viviparity in insects and beyond.</title>
        <authorList>
            <person name="Fouks B."/>
            <person name="Harrison M.C."/>
            <person name="Mikhailova A.A."/>
            <person name="Marchal E."/>
            <person name="English S."/>
            <person name="Carruthers M."/>
            <person name="Jennings E.C."/>
            <person name="Chiamaka E.L."/>
            <person name="Frigard R.A."/>
            <person name="Pippel M."/>
            <person name="Attardo G.M."/>
            <person name="Benoit J.B."/>
            <person name="Bornberg-Bauer E."/>
            <person name="Tobe S.S."/>
        </authorList>
    </citation>
    <scope>NUCLEOTIDE SEQUENCE</scope>
    <source>
        <strain evidence="2">Stay&amp;Tobe</strain>
    </source>
</reference>
<feature type="non-terminal residue" evidence="2">
    <location>
        <position position="1"/>
    </location>
</feature>
<dbReference type="EMBL" id="JASPKZ010007283">
    <property type="protein sequence ID" value="KAJ9585329.1"/>
    <property type="molecule type" value="Genomic_DNA"/>
</dbReference>
<organism evidence="2 3">
    <name type="scientific">Diploptera punctata</name>
    <name type="common">Pacific beetle cockroach</name>
    <dbReference type="NCBI Taxonomy" id="6984"/>
    <lineage>
        <taxon>Eukaryota</taxon>
        <taxon>Metazoa</taxon>
        <taxon>Ecdysozoa</taxon>
        <taxon>Arthropoda</taxon>
        <taxon>Hexapoda</taxon>
        <taxon>Insecta</taxon>
        <taxon>Pterygota</taxon>
        <taxon>Neoptera</taxon>
        <taxon>Polyneoptera</taxon>
        <taxon>Dictyoptera</taxon>
        <taxon>Blattodea</taxon>
        <taxon>Blaberoidea</taxon>
        <taxon>Blaberidae</taxon>
        <taxon>Diplopterinae</taxon>
        <taxon>Diploptera</taxon>
    </lineage>
</organism>
<proteinExistence type="predicted"/>
<comment type="caution">
    <text evidence="2">The sequence shown here is derived from an EMBL/GenBank/DDBJ whole genome shotgun (WGS) entry which is preliminary data.</text>
</comment>
<keyword evidence="1" id="KW-0812">Transmembrane</keyword>
<protein>
    <submittedName>
        <fullName evidence="2">Uncharacterized protein</fullName>
    </submittedName>
</protein>
<keyword evidence="3" id="KW-1185">Reference proteome</keyword>
<evidence type="ECO:0000256" key="1">
    <source>
        <dbReference type="SAM" id="Phobius"/>
    </source>
</evidence>
<name>A0AAD8ED10_DIPPU</name>
<evidence type="ECO:0000313" key="3">
    <source>
        <dbReference type="Proteomes" id="UP001233999"/>
    </source>
</evidence>
<reference evidence="2" key="2">
    <citation type="submission" date="2023-05" db="EMBL/GenBank/DDBJ databases">
        <authorList>
            <person name="Fouks B."/>
        </authorList>
    </citation>
    <scope>NUCLEOTIDE SEQUENCE</scope>
    <source>
        <strain evidence="2">Stay&amp;Tobe</strain>
        <tissue evidence="2">Testes</tissue>
    </source>
</reference>
<accession>A0AAD8ED10</accession>
<evidence type="ECO:0000313" key="2">
    <source>
        <dbReference type="EMBL" id="KAJ9585329.1"/>
    </source>
</evidence>
<dbReference type="Proteomes" id="UP001233999">
    <property type="component" value="Unassembled WGS sequence"/>
</dbReference>
<gene>
    <name evidence="2" type="ORF">L9F63_002865</name>
</gene>
<sequence>LQLRNYISISSRCYFKLFLNGSVLKLYCVMDKVASSSGGVSRREHIMSKSTPVLILLIGAVFTTVNFFFCR</sequence>
<keyword evidence="1" id="KW-1133">Transmembrane helix</keyword>
<feature type="transmembrane region" description="Helical" evidence="1">
    <location>
        <begin position="51"/>
        <end position="69"/>
    </location>
</feature>